<dbReference type="AlphaFoldDB" id="A0A8J2PWE8"/>
<dbReference type="Proteomes" id="UP000708208">
    <property type="component" value="Unassembled WGS sequence"/>
</dbReference>
<comment type="caution">
    <text evidence="1">The sequence shown here is derived from an EMBL/GenBank/DDBJ whole genome shotgun (WGS) entry which is preliminary data.</text>
</comment>
<gene>
    <name evidence="1" type="ORF">AFUS01_LOCUS34473</name>
</gene>
<proteinExistence type="predicted"/>
<evidence type="ECO:0000313" key="1">
    <source>
        <dbReference type="EMBL" id="CAG7824310.1"/>
    </source>
</evidence>
<keyword evidence="2" id="KW-1185">Reference proteome</keyword>
<protein>
    <submittedName>
        <fullName evidence="1">Uncharacterized protein</fullName>
    </submittedName>
</protein>
<name>A0A8J2PWE8_9HEXA</name>
<evidence type="ECO:0000313" key="2">
    <source>
        <dbReference type="Proteomes" id="UP000708208"/>
    </source>
</evidence>
<sequence>MESVIHNQTQRLHNVPNIAEPLTASNVVKLSLGTMPGSVSRLNVAEIAQEFMQYVTAQ</sequence>
<accession>A0A8J2PWE8</accession>
<feature type="non-terminal residue" evidence="1">
    <location>
        <position position="1"/>
    </location>
</feature>
<reference evidence="1" key="1">
    <citation type="submission" date="2021-06" db="EMBL/GenBank/DDBJ databases">
        <authorList>
            <person name="Hodson N. C."/>
            <person name="Mongue J. A."/>
            <person name="Jaron S. K."/>
        </authorList>
    </citation>
    <scope>NUCLEOTIDE SEQUENCE</scope>
</reference>
<dbReference type="EMBL" id="CAJVCH010532306">
    <property type="protein sequence ID" value="CAG7824310.1"/>
    <property type="molecule type" value="Genomic_DNA"/>
</dbReference>
<organism evidence="1 2">
    <name type="scientific">Allacma fusca</name>
    <dbReference type="NCBI Taxonomy" id="39272"/>
    <lineage>
        <taxon>Eukaryota</taxon>
        <taxon>Metazoa</taxon>
        <taxon>Ecdysozoa</taxon>
        <taxon>Arthropoda</taxon>
        <taxon>Hexapoda</taxon>
        <taxon>Collembola</taxon>
        <taxon>Symphypleona</taxon>
        <taxon>Sminthuridae</taxon>
        <taxon>Allacma</taxon>
    </lineage>
</organism>